<proteinExistence type="inferred from homology"/>
<sequence length="117" mass="12422">MLRTTVRAALAATLLTAPIAAAIPAHAAGDRVRYEIESNGPVSLVTYIDGIGDIQQDSPASATYWREFTNVATFPFYSVSAQTNGTSVACRLFVNGKLVDSNSSLGRYTIADCSYAP</sequence>
<evidence type="ECO:0000256" key="5">
    <source>
        <dbReference type="ARBA" id="ARBA00022989"/>
    </source>
</evidence>
<protein>
    <recommendedName>
        <fullName evidence="10">Secreted protein</fullName>
    </recommendedName>
</protein>
<dbReference type="RefSeq" id="WP_209917512.1">
    <property type="nucleotide sequence ID" value="NZ_JAGIOP010000002.1"/>
</dbReference>
<keyword evidence="4" id="KW-0812">Transmembrane</keyword>
<reference evidence="8 9" key="1">
    <citation type="submission" date="2021-03" db="EMBL/GenBank/DDBJ databases">
        <title>Sequencing the genomes of 1000 actinobacteria strains.</title>
        <authorList>
            <person name="Klenk H.-P."/>
        </authorList>
    </citation>
    <scope>NUCLEOTIDE SEQUENCE [LARGE SCALE GENOMIC DNA]</scope>
    <source>
        <strain evidence="8 9">DSM 46713</strain>
    </source>
</reference>
<keyword evidence="7" id="KW-0732">Signal</keyword>
<gene>
    <name evidence="8" type="ORF">JOF57_002926</name>
</gene>
<dbReference type="Proteomes" id="UP000694460">
    <property type="component" value="Unassembled WGS sequence"/>
</dbReference>
<evidence type="ECO:0000256" key="1">
    <source>
        <dbReference type="ARBA" id="ARBA00004236"/>
    </source>
</evidence>
<evidence type="ECO:0000313" key="9">
    <source>
        <dbReference type="Proteomes" id="UP000694460"/>
    </source>
</evidence>
<dbReference type="Pfam" id="PF05423">
    <property type="entry name" value="Mycobact_memb"/>
    <property type="match status" value="1"/>
</dbReference>
<name>A0ABS4ZU24_9MYCO</name>
<feature type="chain" id="PRO_5046307422" description="Secreted protein" evidence="7">
    <location>
        <begin position="28"/>
        <end position="117"/>
    </location>
</feature>
<keyword evidence="5" id="KW-1133">Transmembrane helix</keyword>
<comment type="caution">
    <text evidence="8">The sequence shown here is derived from an EMBL/GenBank/DDBJ whole genome shotgun (WGS) entry which is preliminary data.</text>
</comment>
<dbReference type="Gene3D" id="2.60.40.2880">
    <property type="entry name" value="MmpS1-5, C-terminal soluble domain"/>
    <property type="match status" value="1"/>
</dbReference>
<evidence type="ECO:0000313" key="8">
    <source>
        <dbReference type="EMBL" id="MBP2453013.1"/>
    </source>
</evidence>
<accession>A0ABS4ZU24</accession>
<dbReference type="EMBL" id="JAGIOP010000002">
    <property type="protein sequence ID" value="MBP2453013.1"/>
    <property type="molecule type" value="Genomic_DNA"/>
</dbReference>
<evidence type="ECO:0008006" key="10">
    <source>
        <dbReference type="Google" id="ProtNLM"/>
    </source>
</evidence>
<dbReference type="InterPro" id="IPR008693">
    <property type="entry name" value="MmpS"/>
</dbReference>
<evidence type="ECO:0000256" key="2">
    <source>
        <dbReference type="ARBA" id="ARBA00007531"/>
    </source>
</evidence>
<keyword evidence="6" id="KW-0472">Membrane</keyword>
<organism evidence="8 9">
    <name type="scientific">Mycolicibacterium lutetiense</name>
    <dbReference type="NCBI Taxonomy" id="1641992"/>
    <lineage>
        <taxon>Bacteria</taxon>
        <taxon>Bacillati</taxon>
        <taxon>Actinomycetota</taxon>
        <taxon>Actinomycetes</taxon>
        <taxon>Mycobacteriales</taxon>
        <taxon>Mycobacteriaceae</taxon>
        <taxon>Mycolicibacterium</taxon>
    </lineage>
</organism>
<comment type="similarity">
    <text evidence="2">Belongs to the MmpS family.</text>
</comment>
<evidence type="ECO:0000256" key="6">
    <source>
        <dbReference type="ARBA" id="ARBA00023136"/>
    </source>
</evidence>
<keyword evidence="3" id="KW-1003">Cell membrane</keyword>
<evidence type="ECO:0000256" key="7">
    <source>
        <dbReference type="SAM" id="SignalP"/>
    </source>
</evidence>
<evidence type="ECO:0000256" key="4">
    <source>
        <dbReference type="ARBA" id="ARBA00022692"/>
    </source>
</evidence>
<feature type="signal peptide" evidence="7">
    <location>
        <begin position="1"/>
        <end position="27"/>
    </location>
</feature>
<dbReference type="InterPro" id="IPR038468">
    <property type="entry name" value="MmpS_C"/>
</dbReference>
<keyword evidence="9" id="KW-1185">Reference proteome</keyword>
<evidence type="ECO:0000256" key="3">
    <source>
        <dbReference type="ARBA" id="ARBA00022475"/>
    </source>
</evidence>
<comment type="subcellular location">
    <subcellularLocation>
        <location evidence="1">Cell membrane</location>
    </subcellularLocation>
</comment>